<proteinExistence type="predicted"/>
<dbReference type="Proteomes" id="UP000748025">
    <property type="component" value="Unassembled WGS sequence"/>
</dbReference>
<dbReference type="EMBL" id="SRPW01001353">
    <property type="protein sequence ID" value="KAG6002388.1"/>
    <property type="molecule type" value="Genomic_DNA"/>
</dbReference>
<keyword evidence="2" id="KW-1185">Reference proteome</keyword>
<sequence length="153" mass="17394">MAETAPISTTLDFIISVKRMLRSVKSIDFTQAKVTPSFSASNQDDGARSRVLVVKTVQDDSLPIHVLECRQLKNGYVKLSSYQYSKSVKPRSTKRGALRFIMPTGQCKGVRQDLRLALERVQGDNRLRRRLDVESIKVVKDTPRNMEWLILLS</sequence>
<reference evidence="1" key="1">
    <citation type="journal article" date="2020" name="bioRxiv">
        <title>Whole genome comparisons of ergot fungi reveals the divergence and evolution of species within the genus Claviceps are the result of varying mechanisms driving genome evolution and host range expansion.</title>
        <authorList>
            <person name="Wyka S.A."/>
            <person name="Mondo S.J."/>
            <person name="Liu M."/>
            <person name="Dettman J."/>
            <person name="Nalam V."/>
            <person name="Broders K.D."/>
        </authorList>
    </citation>
    <scope>NUCLEOTIDE SEQUENCE</scope>
    <source>
        <strain evidence="1">CCC 602</strain>
    </source>
</reference>
<gene>
    <name evidence="1" type="ORF">E4U43_001125</name>
</gene>
<comment type="caution">
    <text evidence="1">The sequence shown here is derived from an EMBL/GenBank/DDBJ whole genome shotgun (WGS) entry which is preliminary data.</text>
</comment>
<protein>
    <submittedName>
        <fullName evidence="1">Uncharacterized protein</fullName>
    </submittedName>
</protein>
<dbReference type="AlphaFoldDB" id="A0A9P7SW70"/>
<evidence type="ECO:0000313" key="1">
    <source>
        <dbReference type="EMBL" id="KAG6002388.1"/>
    </source>
</evidence>
<organism evidence="1 2">
    <name type="scientific">Claviceps pusilla</name>
    <dbReference type="NCBI Taxonomy" id="123648"/>
    <lineage>
        <taxon>Eukaryota</taxon>
        <taxon>Fungi</taxon>
        <taxon>Dikarya</taxon>
        <taxon>Ascomycota</taxon>
        <taxon>Pezizomycotina</taxon>
        <taxon>Sordariomycetes</taxon>
        <taxon>Hypocreomycetidae</taxon>
        <taxon>Hypocreales</taxon>
        <taxon>Clavicipitaceae</taxon>
        <taxon>Claviceps</taxon>
    </lineage>
</organism>
<accession>A0A9P7SW70</accession>
<evidence type="ECO:0000313" key="2">
    <source>
        <dbReference type="Proteomes" id="UP000748025"/>
    </source>
</evidence>
<dbReference type="OrthoDB" id="4951918at2759"/>
<name>A0A9P7SW70_9HYPO</name>